<protein>
    <submittedName>
        <fullName evidence="2">Uncharacterized protein</fullName>
    </submittedName>
</protein>
<sequence>MDYIKGMTYDEIRPLFKKHYNYNQVFLDEVNEGVKVSEPKVRQEKDVKVESSKRKGKSLEQEIAKEQRMEEETKELKKHLDIDT</sequence>
<comment type="caution">
    <text evidence="2">The sequence shown here is derived from an EMBL/GenBank/DDBJ whole genome shotgun (WGS) entry which is preliminary data.</text>
</comment>
<name>A0A699XBW9_TANCI</name>
<accession>A0A699XBW9</accession>
<dbReference type="EMBL" id="BKCJ011840190">
    <property type="protein sequence ID" value="GFD57365.1"/>
    <property type="molecule type" value="Genomic_DNA"/>
</dbReference>
<feature type="non-terminal residue" evidence="2">
    <location>
        <position position="84"/>
    </location>
</feature>
<organism evidence="2">
    <name type="scientific">Tanacetum cinerariifolium</name>
    <name type="common">Dalmatian daisy</name>
    <name type="synonym">Chrysanthemum cinerariifolium</name>
    <dbReference type="NCBI Taxonomy" id="118510"/>
    <lineage>
        <taxon>Eukaryota</taxon>
        <taxon>Viridiplantae</taxon>
        <taxon>Streptophyta</taxon>
        <taxon>Embryophyta</taxon>
        <taxon>Tracheophyta</taxon>
        <taxon>Spermatophyta</taxon>
        <taxon>Magnoliopsida</taxon>
        <taxon>eudicotyledons</taxon>
        <taxon>Gunneridae</taxon>
        <taxon>Pentapetalae</taxon>
        <taxon>asterids</taxon>
        <taxon>campanulids</taxon>
        <taxon>Asterales</taxon>
        <taxon>Asteraceae</taxon>
        <taxon>Asteroideae</taxon>
        <taxon>Anthemideae</taxon>
        <taxon>Anthemidinae</taxon>
        <taxon>Tanacetum</taxon>
    </lineage>
</organism>
<dbReference type="AlphaFoldDB" id="A0A699XBW9"/>
<proteinExistence type="predicted"/>
<reference evidence="2" key="1">
    <citation type="journal article" date="2019" name="Sci. Rep.">
        <title>Draft genome of Tanacetum cinerariifolium, the natural source of mosquito coil.</title>
        <authorList>
            <person name="Yamashiro T."/>
            <person name="Shiraishi A."/>
            <person name="Satake H."/>
            <person name="Nakayama K."/>
        </authorList>
    </citation>
    <scope>NUCLEOTIDE SEQUENCE</scope>
</reference>
<feature type="region of interest" description="Disordered" evidence="1">
    <location>
        <begin position="41"/>
        <end position="84"/>
    </location>
</feature>
<evidence type="ECO:0000313" key="2">
    <source>
        <dbReference type="EMBL" id="GFD57365.1"/>
    </source>
</evidence>
<evidence type="ECO:0000256" key="1">
    <source>
        <dbReference type="SAM" id="MobiDB-lite"/>
    </source>
</evidence>
<gene>
    <name evidence="2" type="ORF">Tci_929334</name>
</gene>